<evidence type="ECO:0000313" key="3">
    <source>
        <dbReference type="Proteomes" id="UP000199310"/>
    </source>
</evidence>
<keyword evidence="2" id="KW-0808">Transferase</keyword>
<dbReference type="RefSeq" id="WP_089899574.1">
    <property type="nucleotide sequence ID" value="NZ_FOJG01000002.1"/>
</dbReference>
<dbReference type="InterPro" id="IPR013216">
    <property type="entry name" value="Methyltransf_11"/>
</dbReference>
<keyword evidence="2" id="KW-0830">Ubiquinone</keyword>
<dbReference type="EMBL" id="FOJG01000002">
    <property type="protein sequence ID" value="SEW52760.1"/>
    <property type="molecule type" value="Genomic_DNA"/>
</dbReference>
<sequence length="216" mass="24439">MRHKKDFIPAMGYDWLTGFYDLGIKLFMPEKKFRTRLIDELQPASGETILEFGFGTGQNLILVHERNAQTTLNGVDIDPKVKAIADHKINKLGYHLPLDLYDGKTFPYGNNSFDKVFSSLVFHQLDTASKQSCLKEIYRVLKPGGILVIGDWGKARSGLMRFAFYAVQLTDGFKITNDSVKGLLPLYIDQAGFKDVTESGYINTTIGSYSYYRARK</sequence>
<evidence type="ECO:0000313" key="2">
    <source>
        <dbReference type="EMBL" id="SEW52760.1"/>
    </source>
</evidence>
<evidence type="ECO:0000259" key="1">
    <source>
        <dbReference type="Pfam" id="PF08241"/>
    </source>
</evidence>
<dbReference type="OrthoDB" id="9770553at2"/>
<organism evidence="2 3">
    <name type="scientific">Chitinophaga arvensicola</name>
    <dbReference type="NCBI Taxonomy" id="29529"/>
    <lineage>
        <taxon>Bacteria</taxon>
        <taxon>Pseudomonadati</taxon>
        <taxon>Bacteroidota</taxon>
        <taxon>Chitinophagia</taxon>
        <taxon>Chitinophagales</taxon>
        <taxon>Chitinophagaceae</taxon>
        <taxon>Chitinophaga</taxon>
    </lineage>
</organism>
<keyword evidence="2" id="KW-0489">Methyltransferase</keyword>
<dbReference type="GO" id="GO:0032259">
    <property type="term" value="P:methylation"/>
    <property type="evidence" value="ECO:0007669"/>
    <property type="project" value="UniProtKB-KW"/>
</dbReference>
<dbReference type="STRING" id="29529.SAMN04488122_5092"/>
<dbReference type="InterPro" id="IPR029063">
    <property type="entry name" value="SAM-dependent_MTases_sf"/>
</dbReference>
<keyword evidence="3" id="KW-1185">Reference proteome</keyword>
<dbReference type="Gene3D" id="3.40.50.150">
    <property type="entry name" value="Vaccinia Virus protein VP39"/>
    <property type="match status" value="1"/>
</dbReference>
<feature type="domain" description="Methyltransferase type 11" evidence="1">
    <location>
        <begin position="50"/>
        <end position="149"/>
    </location>
</feature>
<protein>
    <submittedName>
        <fullName evidence="2">Ubiquinone/menaquinone biosynthesis C-methylase UbiE</fullName>
    </submittedName>
</protein>
<dbReference type="CDD" id="cd02440">
    <property type="entry name" value="AdoMet_MTases"/>
    <property type="match status" value="1"/>
</dbReference>
<dbReference type="Pfam" id="PF08241">
    <property type="entry name" value="Methyltransf_11"/>
    <property type="match status" value="1"/>
</dbReference>
<gene>
    <name evidence="2" type="ORF">SAMN04488122_5092</name>
</gene>
<dbReference type="Proteomes" id="UP000199310">
    <property type="component" value="Unassembled WGS sequence"/>
</dbReference>
<dbReference type="AlphaFoldDB" id="A0A1I0S9B5"/>
<dbReference type="GO" id="GO:0008757">
    <property type="term" value="F:S-adenosylmethionine-dependent methyltransferase activity"/>
    <property type="evidence" value="ECO:0007669"/>
    <property type="project" value="InterPro"/>
</dbReference>
<dbReference type="InterPro" id="IPR050508">
    <property type="entry name" value="Methyltransf_Superfamily"/>
</dbReference>
<accession>A0A1I0S9B5</accession>
<proteinExistence type="predicted"/>
<reference evidence="3" key="1">
    <citation type="submission" date="2016-10" db="EMBL/GenBank/DDBJ databases">
        <authorList>
            <person name="Varghese N."/>
            <person name="Submissions S."/>
        </authorList>
    </citation>
    <scope>NUCLEOTIDE SEQUENCE [LARGE SCALE GENOMIC DNA]</scope>
    <source>
        <strain evidence="3">DSM 3695</strain>
    </source>
</reference>
<dbReference type="SUPFAM" id="SSF53335">
    <property type="entry name" value="S-adenosyl-L-methionine-dependent methyltransferases"/>
    <property type="match status" value="1"/>
</dbReference>
<dbReference type="PANTHER" id="PTHR42912">
    <property type="entry name" value="METHYLTRANSFERASE"/>
    <property type="match status" value="1"/>
</dbReference>
<dbReference type="PANTHER" id="PTHR42912:SF80">
    <property type="entry name" value="METHYLTRANSFERASE DOMAIN-CONTAINING PROTEIN"/>
    <property type="match status" value="1"/>
</dbReference>
<name>A0A1I0S9B5_9BACT</name>